<accession>A0ABQ2XG58</accession>
<evidence type="ECO:0000256" key="1">
    <source>
        <dbReference type="SAM" id="MobiDB-lite"/>
    </source>
</evidence>
<feature type="region of interest" description="Disordered" evidence="1">
    <location>
        <begin position="1"/>
        <end position="24"/>
    </location>
</feature>
<feature type="region of interest" description="Disordered" evidence="1">
    <location>
        <begin position="92"/>
        <end position="111"/>
    </location>
</feature>
<organism evidence="3 4">
    <name type="scientific">Undibacterium macrobrachii</name>
    <dbReference type="NCBI Taxonomy" id="1119058"/>
    <lineage>
        <taxon>Bacteria</taxon>
        <taxon>Pseudomonadati</taxon>
        <taxon>Pseudomonadota</taxon>
        <taxon>Betaproteobacteria</taxon>
        <taxon>Burkholderiales</taxon>
        <taxon>Oxalobacteraceae</taxon>
        <taxon>Undibacterium</taxon>
    </lineage>
</organism>
<dbReference type="EMBL" id="BMYT01000003">
    <property type="protein sequence ID" value="GGX14819.1"/>
    <property type="molecule type" value="Genomic_DNA"/>
</dbReference>
<gene>
    <name evidence="3" type="ORF">GCM10011282_21410</name>
</gene>
<keyword evidence="4" id="KW-1185">Reference proteome</keyword>
<evidence type="ECO:0000313" key="4">
    <source>
        <dbReference type="Proteomes" id="UP000620127"/>
    </source>
</evidence>
<sequence>MSTKASLQRGESDSPKRNAGAQLSNNQATYPSNAQIHQLQAYQHMTQTSASAIQLKAMQNLMTQSTIQRIEEEEPVQAMLATVQKVNDEEPLQAKSDETNLSPATGSGLPRQLKSGIESLSGISMDHVKVHYNSDKPAQLNAHAYAQGNEIHLGPGQEQHLPHEAWHVVQQAQDRVMPTTQMKSGIPINDDAGLESEADVMGAKALLQSKDTPQISNTNQTNAIQAHASQTLQRMVSKDLGLGTEVQVSRYPTDRFRCYISARYSLDSGKYKVQVLKVGDSIQLVTILELTPEEITLPTQINEPLFSSIEDDTEDVFIVSSPETDESDHGAENDAGAEEQLIDWHELSDQGIQRSLQTTTPYGTGLLFNIFMQLVAYHCKKAGIDIPSSLPERFMAWLSGVKTRAQFKQIIGLTPGFNDNVTEIIQRARTPNTYSYNTDYTGDSNGFEYKNVVYYLDGDGNIDFKKNPSTIINAYNNATGNKIKASSIKWKYPVKDASEVQMSNDLKDKEQGIMPSGKKVKLKTASRPQHFAIADMLYPNSRAGTWTWHHLTPHYKMVLVDMKVHAKHGHNGGVHIWNK</sequence>
<dbReference type="InterPro" id="IPR025295">
    <property type="entry name" value="eCIS_core_dom"/>
</dbReference>
<reference evidence="4" key="1">
    <citation type="journal article" date="2019" name="Int. J. Syst. Evol. Microbiol.">
        <title>The Global Catalogue of Microorganisms (GCM) 10K type strain sequencing project: providing services to taxonomists for standard genome sequencing and annotation.</title>
        <authorList>
            <consortium name="The Broad Institute Genomics Platform"/>
            <consortium name="The Broad Institute Genome Sequencing Center for Infectious Disease"/>
            <person name="Wu L."/>
            <person name="Ma J."/>
        </authorList>
    </citation>
    <scope>NUCLEOTIDE SEQUENCE [LARGE SCALE GENOMIC DNA]</scope>
    <source>
        <strain evidence="4">KCTC 23916</strain>
    </source>
</reference>
<evidence type="ECO:0000259" key="2">
    <source>
        <dbReference type="Pfam" id="PF13699"/>
    </source>
</evidence>
<dbReference type="RefSeq" id="WP_229827226.1">
    <property type="nucleotide sequence ID" value="NZ_BMYT01000003.1"/>
</dbReference>
<dbReference type="Proteomes" id="UP000620127">
    <property type="component" value="Unassembled WGS sequence"/>
</dbReference>
<name>A0ABQ2XG58_9BURK</name>
<feature type="domain" description="eCIS core" evidence="2">
    <location>
        <begin position="109"/>
        <end position="173"/>
    </location>
</feature>
<evidence type="ECO:0000313" key="3">
    <source>
        <dbReference type="EMBL" id="GGX14819.1"/>
    </source>
</evidence>
<comment type="caution">
    <text evidence="3">The sequence shown here is derived from an EMBL/GenBank/DDBJ whole genome shotgun (WGS) entry which is preliminary data.</text>
</comment>
<dbReference type="Pfam" id="PF13699">
    <property type="entry name" value="eCIS_core"/>
    <property type="match status" value="1"/>
</dbReference>
<protein>
    <recommendedName>
        <fullName evidence="2">eCIS core domain-containing protein</fullName>
    </recommendedName>
</protein>
<proteinExistence type="predicted"/>